<keyword evidence="3 5" id="KW-0687">Ribonucleoprotein</keyword>
<feature type="region of interest" description="Disordered" evidence="6">
    <location>
        <begin position="263"/>
        <end position="310"/>
    </location>
</feature>
<name>A0ABY5RA50_9MOLU</name>
<dbReference type="CDD" id="cd01425">
    <property type="entry name" value="RPS2"/>
    <property type="match status" value="1"/>
</dbReference>
<feature type="compositionally biased region" description="Basic and acidic residues" evidence="6">
    <location>
        <begin position="1"/>
        <end position="12"/>
    </location>
</feature>
<dbReference type="EMBL" id="CP102734">
    <property type="protein sequence ID" value="UVD81495.1"/>
    <property type="molecule type" value="Genomic_DNA"/>
</dbReference>
<feature type="region of interest" description="Disordered" evidence="6">
    <location>
        <begin position="1"/>
        <end position="22"/>
    </location>
</feature>
<dbReference type="InterPro" id="IPR001865">
    <property type="entry name" value="Ribosomal_uS2"/>
</dbReference>
<keyword evidence="8" id="KW-1185">Reference proteome</keyword>
<dbReference type="GO" id="GO:0005840">
    <property type="term" value="C:ribosome"/>
    <property type="evidence" value="ECO:0007669"/>
    <property type="project" value="UniProtKB-KW"/>
</dbReference>
<dbReference type="NCBIfam" id="TIGR01011">
    <property type="entry name" value="rpsB_bact"/>
    <property type="match status" value="1"/>
</dbReference>
<dbReference type="PANTHER" id="PTHR12534:SF0">
    <property type="entry name" value="SMALL RIBOSOMAL SUBUNIT PROTEIN US2M"/>
    <property type="match status" value="1"/>
</dbReference>
<protein>
    <recommendedName>
        <fullName evidence="4 5">Small ribosomal subunit protein uS2</fullName>
    </recommendedName>
</protein>
<reference evidence="7" key="1">
    <citation type="submission" date="2022-08" db="EMBL/GenBank/DDBJ databases">
        <title>Complete genome of Mycoplasma iguanae type strain 2327.</title>
        <authorList>
            <person name="Spergser J."/>
        </authorList>
    </citation>
    <scope>NUCLEOTIDE SEQUENCE</scope>
    <source>
        <strain evidence="7">2327</strain>
    </source>
</reference>
<gene>
    <name evidence="5 7" type="primary">rpsB</name>
    <name evidence="7" type="ORF">NV226_02040</name>
</gene>
<evidence type="ECO:0000256" key="2">
    <source>
        <dbReference type="ARBA" id="ARBA00022980"/>
    </source>
</evidence>
<evidence type="ECO:0000256" key="5">
    <source>
        <dbReference type="HAMAP-Rule" id="MF_00291"/>
    </source>
</evidence>
<evidence type="ECO:0000313" key="8">
    <source>
        <dbReference type="Proteomes" id="UP001059252"/>
    </source>
</evidence>
<evidence type="ECO:0000256" key="1">
    <source>
        <dbReference type="ARBA" id="ARBA00006242"/>
    </source>
</evidence>
<dbReference type="SUPFAM" id="SSF52313">
    <property type="entry name" value="Ribosomal protein S2"/>
    <property type="match status" value="1"/>
</dbReference>
<organism evidence="7 8">
    <name type="scientific">Mycoplasma iguanae</name>
    <dbReference type="NCBI Taxonomy" id="292461"/>
    <lineage>
        <taxon>Bacteria</taxon>
        <taxon>Bacillati</taxon>
        <taxon>Mycoplasmatota</taxon>
        <taxon>Mollicutes</taxon>
        <taxon>Mycoplasmataceae</taxon>
        <taxon>Mycoplasma</taxon>
    </lineage>
</organism>
<evidence type="ECO:0000313" key="7">
    <source>
        <dbReference type="EMBL" id="UVD81495.1"/>
    </source>
</evidence>
<dbReference type="HAMAP" id="MF_00291_B">
    <property type="entry name" value="Ribosomal_uS2_B"/>
    <property type="match status" value="1"/>
</dbReference>
<dbReference type="InterPro" id="IPR023591">
    <property type="entry name" value="Ribosomal_uS2_flav_dom_sf"/>
</dbReference>
<dbReference type="Proteomes" id="UP001059252">
    <property type="component" value="Chromosome"/>
</dbReference>
<proteinExistence type="inferred from homology"/>
<evidence type="ECO:0000256" key="6">
    <source>
        <dbReference type="SAM" id="MobiDB-lite"/>
    </source>
</evidence>
<dbReference type="PRINTS" id="PR00395">
    <property type="entry name" value="RIBOSOMALS2"/>
</dbReference>
<dbReference type="PANTHER" id="PTHR12534">
    <property type="entry name" value="30S RIBOSOMAL PROTEIN S2 PROKARYOTIC AND ORGANELLAR"/>
    <property type="match status" value="1"/>
</dbReference>
<accession>A0ABY5RA50</accession>
<feature type="compositionally biased region" description="Basic and acidic residues" evidence="6">
    <location>
        <begin position="266"/>
        <end position="279"/>
    </location>
</feature>
<feature type="compositionally biased region" description="Polar residues" evidence="6">
    <location>
        <begin position="13"/>
        <end position="22"/>
    </location>
</feature>
<dbReference type="Gene3D" id="3.40.50.10490">
    <property type="entry name" value="Glucose-6-phosphate isomerase like protein, domain 1"/>
    <property type="match status" value="1"/>
</dbReference>
<dbReference type="RefSeq" id="WP_258210669.1">
    <property type="nucleotide sequence ID" value="NZ_CP102734.1"/>
</dbReference>
<dbReference type="Pfam" id="PF00318">
    <property type="entry name" value="Ribosomal_S2"/>
    <property type="match status" value="1"/>
</dbReference>
<keyword evidence="2 5" id="KW-0689">Ribosomal protein</keyword>
<comment type="similarity">
    <text evidence="1 5">Belongs to the universal ribosomal protein uS2 family.</text>
</comment>
<dbReference type="InterPro" id="IPR005706">
    <property type="entry name" value="Ribosomal_uS2_bac/mit/plastid"/>
</dbReference>
<evidence type="ECO:0000256" key="4">
    <source>
        <dbReference type="ARBA" id="ARBA00035256"/>
    </source>
</evidence>
<dbReference type="Gene3D" id="1.10.287.610">
    <property type="entry name" value="Helix hairpin bin"/>
    <property type="match status" value="1"/>
</dbReference>
<feature type="compositionally biased region" description="Basic and acidic residues" evidence="6">
    <location>
        <begin position="288"/>
        <end position="310"/>
    </location>
</feature>
<sequence>MSQDLPQEKLDTVETSESKPTQNKEIVSKAKLLEAGTYFGHRVANWNPKMKPYIHTKKMGIHIIDIVKTQNAIEFAYKLVNKFAQKGASFIFVGTKKQAKKTVEEQALRTNSAYVSERWLGGTLTNSKTIFSSVRKMYDLERLAENNFEGYTKKEGVLMTKELAKLRRNLNGIKNMKQQPQVMIVADPLTDLIAVKEARKKGVKVVGILDSNADPSLVDLGIPANDDSSKSIALILTILADAIVAAKNGKQLFAYQPESEVILPDDGNKEQREQREQRRYNNPRTPYTKREFVNKETNKEQKTATEPTKN</sequence>
<evidence type="ECO:0000256" key="3">
    <source>
        <dbReference type="ARBA" id="ARBA00023274"/>
    </source>
</evidence>